<dbReference type="GO" id="GO:0016020">
    <property type="term" value="C:membrane"/>
    <property type="evidence" value="ECO:0007669"/>
    <property type="project" value="UniProtKB-SubCell"/>
</dbReference>
<dbReference type="InterPro" id="IPR004089">
    <property type="entry name" value="MCPsignal_dom"/>
</dbReference>
<dbReference type="InterPro" id="IPR004090">
    <property type="entry name" value="Chemotax_Me-accpt_rcpt"/>
</dbReference>
<evidence type="ECO:0000256" key="6">
    <source>
        <dbReference type="ARBA" id="ARBA00029447"/>
    </source>
</evidence>
<dbReference type="PROSITE" id="PS50111">
    <property type="entry name" value="CHEMOTAXIS_TRANSDUC_2"/>
    <property type="match status" value="1"/>
</dbReference>
<dbReference type="EMBL" id="JACJFM010000026">
    <property type="protein sequence ID" value="MBB1488269.1"/>
    <property type="molecule type" value="Genomic_DNA"/>
</dbReference>
<evidence type="ECO:0000259" key="9">
    <source>
        <dbReference type="PROSITE" id="PS50111"/>
    </source>
</evidence>
<evidence type="ECO:0000256" key="5">
    <source>
        <dbReference type="ARBA" id="ARBA00023224"/>
    </source>
</evidence>
<keyword evidence="2 8" id="KW-0812">Transmembrane</keyword>
<feature type="domain" description="Methyl-accepting transducer" evidence="9">
    <location>
        <begin position="340"/>
        <end position="583"/>
    </location>
</feature>
<dbReference type="GO" id="GO:0007165">
    <property type="term" value="P:signal transduction"/>
    <property type="evidence" value="ECO:0007669"/>
    <property type="project" value="UniProtKB-KW"/>
</dbReference>
<dbReference type="SMART" id="SM00283">
    <property type="entry name" value="MA"/>
    <property type="match status" value="1"/>
</dbReference>
<dbReference type="Gene3D" id="1.10.287.950">
    <property type="entry name" value="Methyl-accepting chemotaxis protein"/>
    <property type="match status" value="1"/>
</dbReference>
<dbReference type="PROSITE" id="PS50885">
    <property type="entry name" value="HAMP"/>
    <property type="match status" value="1"/>
</dbReference>
<keyword evidence="12" id="KW-1185">Reference proteome</keyword>
<keyword evidence="3 8" id="KW-1133">Transmembrane helix</keyword>
<dbReference type="CDD" id="cd06225">
    <property type="entry name" value="HAMP"/>
    <property type="match status" value="1"/>
</dbReference>
<comment type="similarity">
    <text evidence="6">Belongs to the methyl-accepting chemotaxis (MCP) protein family.</text>
</comment>
<accession>A0A839IUW9</accession>
<reference evidence="11 12" key="1">
    <citation type="submission" date="2020-08" db="EMBL/GenBank/DDBJ databases">
        <title>Oceanospirillum sp. nov. isolated from marine sediment.</title>
        <authorList>
            <person name="Ji X."/>
        </authorList>
    </citation>
    <scope>NUCLEOTIDE SEQUENCE [LARGE SCALE GENOMIC DNA]</scope>
    <source>
        <strain evidence="11 12">D5</strain>
    </source>
</reference>
<keyword evidence="5 7" id="KW-0807">Transducer</keyword>
<evidence type="ECO:0000256" key="1">
    <source>
        <dbReference type="ARBA" id="ARBA00004141"/>
    </source>
</evidence>
<evidence type="ECO:0000256" key="4">
    <source>
        <dbReference type="ARBA" id="ARBA00023136"/>
    </source>
</evidence>
<dbReference type="Pfam" id="PF00672">
    <property type="entry name" value="HAMP"/>
    <property type="match status" value="1"/>
</dbReference>
<name>A0A839IUW9_9GAMM</name>
<dbReference type="Proteomes" id="UP000565262">
    <property type="component" value="Unassembled WGS sequence"/>
</dbReference>
<evidence type="ECO:0000256" key="2">
    <source>
        <dbReference type="ARBA" id="ARBA00022692"/>
    </source>
</evidence>
<evidence type="ECO:0000313" key="12">
    <source>
        <dbReference type="Proteomes" id="UP000565262"/>
    </source>
</evidence>
<evidence type="ECO:0000256" key="7">
    <source>
        <dbReference type="PROSITE-ProRule" id="PRU00284"/>
    </source>
</evidence>
<protein>
    <submittedName>
        <fullName evidence="11">Methyl-accepting chemotaxis protein</fullName>
    </submittedName>
</protein>
<dbReference type="SUPFAM" id="SSF58104">
    <property type="entry name" value="Methyl-accepting chemotaxis protein (MCP) signaling domain"/>
    <property type="match status" value="1"/>
</dbReference>
<feature type="transmembrane region" description="Helical" evidence="8">
    <location>
        <begin position="12"/>
        <end position="33"/>
    </location>
</feature>
<dbReference type="AlphaFoldDB" id="A0A839IUW9"/>
<comment type="subcellular location">
    <subcellularLocation>
        <location evidence="1">Membrane</location>
        <topology evidence="1">Multi-pass membrane protein</topology>
    </subcellularLocation>
</comment>
<feature type="domain" description="HAMP" evidence="10">
    <location>
        <begin position="281"/>
        <end position="335"/>
    </location>
</feature>
<evidence type="ECO:0000256" key="3">
    <source>
        <dbReference type="ARBA" id="ARBA00022989"/>
    </source>
</evidence>
<dbReference type="GO" id="GO:0004888">
    <property type="term" value="F:transmembrane signaling receptor activity"/>
    <property type="evidence" value="ECO:0007669"/>
    <property type="project" value="InterPro"/>
</dbReference>
<dbReference type="InterPro" id="IPR003660">
    <property type="entry name" value="HAMP_dom"/>
</dbReference>
<evidence type="ECO:0000313" key="11">
    <source>
        <dbReference type="EMBL" id="MBB1488269.1"/>
    </source>
</evidence>
<dbReference type="RefSeq" id="WP_182810043.1">
    <property type="nucleotide sequence ID" value="NZ_JACJFM010000026.1"/>
</dbReference>
<keyword evidence="4 8" id="KW-0472">Membrane</keyword>
<dbReference type="SMART" id="SM00304">
    <property type="entry name" value="HAMP"/>
    <property type="match status" value="1"/>
</dbReference>
<dbReference type="PANTHER" id="PTHR32089:SF119">
    <property type="entry name" value="METHYL-ACCEPTING CHEMOTAXIS PROTEIN CTPL"/>
    <property type="match status" value="1"/>
</dbReference>
<dbReference type="GO" id="GO:0006935">
    <property type="term" value="P:chemotaxis"/>
    <property type="evidence" value="ECO:0007669"/>
    <property type="project" value="InterPro"/>
</dbReference>
<dbReference type="PANTHER" id="PTHR32089">
    <property type="entry name" value="METHYL-ACCEPTING CHEMOTAXIS PROTEIN MCPB"/>
    <property type="match status" value="1"/>
</dbReference>
<dbReference type="PRINTS" id="PR00260">
    <property type="entry name" value="CHEMTRNSDUCR"/>
</dbReference>
<dbReference type="Pfam" id="PF00015">
    <property type="entry name" value="MCPsignal"/>
    <property type="match status" value="1"/>
</dbReference>
<feature type="transmembrane region" description="Helical" evidence="8">
    <location>
        <begin position="260"/>
        <end position="279"/>
    </location>
</feature>
<gene>
    <name evidence="11" type="ORF">H4O21_16825</name>
</gene>
<sequence>MINALSLKKQLYIVVTLTLIGFFFLAILSFFTLRTLDHSFLRVNELNDQILHMTRLELSVLKQDKKSESGQLKNLLLQAQYLKRFNQQNSTKGQHIDKIQTILQQWVEIKQRLIQSSEKLGRISNKGLRGALAGQMAELEKSLFTNFRKDFAQIRQTTSRFLEFPSKEHSHAVILALEAFNKKSEQLGFGTLYQPMLKEIGNLYQQLSQVALEIQHYQAQAGQHYQTLRLSIEDASQQLSIQLAEAQEEAHLAGERTQRLILGVCILVAVTVMLMLIRISQRVIGSLKSISSALSNLARGDLTQALTIKPQPHDEIDQAREAVNTLSHSLSTILSQVRASSATLNQGAAGLSKNLADMVRSNAITNDQAGAVASASEQIRAVIQNMAQGTETTYEKSKQAEQSAIAGDKVITQAISSLTDLAQVFDELSHQITTLEVSSGKIDGVTDMINTLADQTNLLALNAAIEAARAGESGRGFSVVADEVRSLAEKTVQSTQHIRQTVDDIQQSLQLLLQTMDRGQAHVQQGRTLGDQAANAIQEIKNLIHDVAQNNALLINNITEVTEATDSIANNMEQVAHSVSRNKQQSLEIQAYANDTLDKTEQLQIMTARFKCR</sequence>
<evidence type="ECO:0000259" key="10">
    <source>
        <dbReference type="PROSITE" id="PS50885"/>
    </source>
</evidence>
<evidence type="ECO:0000256" key="8">
    <source>
        <dbReference type="SAM" id="Phobius"/>
    </source>
</evidence>
<organism evidence="11 12">
    <name type="scientific">Oceanospirillum sediminis</name>
    <dbReference type="NCBI Taxonomy" id="2760088"/>
    <lineage>
        <taxon>Bacteria</taxon>
        <taxon>Pseudomonadati</taxon>
        <taxon>Pseudomonadota</taxon>
        <taxon>Gammaproteobacteria</taxon>
        <taxon>Oceanospirillales</taxon>
        <taxon>Oceanospirillaceae</taxon>
        <taxon>Oceanospirillum</taxon>
    </lineage>
</organism>
<proteinExistence type="inferred from homology"/>
<comment type="caution">
    <text evidence="11">The sequence shown here is derived from an EMBL/GenBank/DDBJ whole genome shotgun (WGS) entry which is preliminary data.</text>
</comment>